<proteinExistence type="predicted"/>
<comment type="caution">
    <text evidence="2">The sequence shown here is derived from an EMBL/GenBank/DDBJ whole genome shotgun (WGS) entry which is preliminary data.</text>
</comment>
<evidence type="ECO:0000313" key="2">
    <source>
        <dbReference type="EMBL" id="HIV25694.1"/>
    </source>
</evidence>
<reference evidence="2" key="1">
    <citation type="submission" date="2020-10" db="EMBL/GenBank/DDBJ databases">
        <authorList>
            <person name="Gilroy R."/>
        </authorList>
    </citation>
    <scope>NUCLEOTIDE SEQUENCE</scope>
    <source>
        <strain evidence="2">CHK188-20938</strain>
    </source>
</reference>
<dbReference type="InterPro" id="IPR021778">
    <property type="entry name" value="Se/S_carrier-like"/>
</dbReference>
<name>A0A9D1P391_9FIRM</name>
<dbReference type="EMBL" id="DVOO01000023">
    <property type="protein sequence ID" value="HIV25694.1"/>
    <property type="molecule type" value="Genomic_DNA"/>
</dbReference>
<dbReference type="AlphaFoldDB" id="A0A9D1P391"/>
<protein>
    <submittedName>
        <fullName evidence="2">DUF3343 domain-containing protein</fullName>
    </submittedName>
</protein>
<gene>
    <name evidence="2" type="ORF">IAB71_07960</name>
</gene>
<dbReference type="Pfam" id="PF11823">
    <property type="entry name" value="Se_S_carrier"/>
    <property type="match status" value="1"/>
</dbReference>
<sequence>MNGKILITFYTTTQAMEMEECCRQEGMPGRLIPVPGKISAGCGVGWMADGQERAGLEAFLREQRLAFQNIYDLDGILKR</sequence>
<dbReference type="Proteomes" id="UP000824169">
    <property type="component" value="Unassembled WGS sequence"/>
</dbReference>
<organism evidence="2 3">
    <name type="scientific">Candidatus Scatomonas pullistercoris</name>
    <dbReference type="NCBI Taxonomy" id="2840920"/>
    <lineage>
        <taxon>Bacteria</taxon>
        <taxon>Bacillati</taxon>
        <taxon>Bacillota</taxon>
        <taxon>Clostridia</taxon>
        <taxon>Lachnospirales</taxon>
        <taxon>Lachnospiraceae</taxon>
        <taxon>Lachnospiraceae incertae sedis</taxon>
        <taxon>Candidatus Scatomonas</taxon>
    </lineage>
</organism>
<evidence type="ECO:0000313" key="3">
    <source>
        <dbReference type="Proteomes" id="UP000824169"/>
    </source>
</evidence>
<reference evidence="2" key="2">
    <citation type="journal article" date="2021" name="PeerJ">
        <title>Extensive microbial diversity within the chicken gut microbiome revealed by metagenomics and culture.</title>
        <authorList>
            <person name="Gilroy R."/>
            <person name="Ravi A."/>
            <person name="Getino M."/>
            <person name="Pursley I."/>
            <person name="Horton D.L."/>
            <person name="Alikhan N.F."/>
            <person name="Baker D."/>
            <person name="Gharbi K."/>
            <person name="Hall N."/>
            <person name="Watson M."/>
            <person name="Adriaenssens E.M."/>
            <person name="Foster-Nyarko E."/>
            <person name="Jarju S."/>
            <person name="Secka A."/>
            <person name="Antonio M."/>
            <person name="Oren A."/>
            <person name="Chaudhuri R.R."/>
            <person name="La Ragione R."/>
            <person name="Hildebrand F."/>
            <person name="Pallen M.J."/>
        </authorList>
    </citation>
    <scope>NUCLEOTIDE SEQUENCE</scope>
    <source>
        <strain evidence="2">CHK188-20938</strain>
    </source>
</reference>
<evidence type="ECO:0000259" key="1">
    <source>
        <dbReference type="Pfam" id="PF11823"/>
    </source>
</evidence>
<feature type="domain" description="Putative Se/S carrier protein-like" evidence="1">
    <location>
        <begin position="5"/>
        <end position="71"/>
    </location>
</feature>
<accession>A0A9D1P391</accession>